<dbReference type="Gene3D" id="3.40.50.300">
    <property type="entry name" value="P-loop containing nucleotide triphosphate hydrolases"/>
    <property type="match status" value="1"/>
</dbReference>
<name>A0ABZ0RRC9_9BACT</name>
<reference evidence="1 2" key="1">
    <citation type="submission" date="2023-11" db="EMBL/GenBank/DDBJ databases">
        <title>Coraliomargarita sp. nov., isolated from marine algae.</title>
        <authorList>
            <person name="Lee J.K."/>
            <person name="Baek J.H."/>
            <person name="Kim J.M."/>
            <person name="Choi D.G."/>
            <person name="Jeon C.O."/>
        </authorList>
    </citation>
    <scope>NUCLEOTIDE SEQUENCE [LARGE SCALE GENOMIC DNA]</scope>
    <source>
        <strain evidence="1 2">J2-16</strain>
    </source>
</reference>
<sequence>MRTLLNVSSSFIRHPSVFLEKKNYLLMIGHMRGYTTLIAHILGSHPEITGYTENHIPYRNFVDLMRIRHRVGSLHGGHLPGRFVFDKLLHNFEISDWAIQNQSIRFFITIREPIATLESIYRMKEKLSDGVTPDMEGDILPNYIRRLDGIVDLAKRLKGNYFFMKGEDLVEDAEATLAALTQWIGLDTALKPEYQIFDQTGTAGFGDYSANIQSGEILKARTQSSPLVISETLKALAIEKYQTVLRQLSAGQKFSDSI</sequence>
<dbReference type="EC" id="2.8.2.-" evidence="1"/>
<dbReference type="Proteomes" id="UP001324993">
    <property type="component" value="Chromosome"/>
</dbReference>
<dbReference type="RefSeq" id="WP_319834552.1">
    <property type="nucleotide sequence ID" value="NZ_CP138858.1"/>
</dbReference>
<evidence type="ECO:0000313" key="2">
    <source>
        <dbReference type="Proteomes" id="UP001324993"/>
    </source>
</evidence>
<organism evidence="1 2">
    <name type="scientific">Coraliomargarita algicola</name>
    <dbReference type="NCBI Taxonomy" id="3092156"/>
    <lineage>
        <taxon>Bacteria</taxon>
        <taxon>Pseudomonadati</taxon>
        <taxon>Verrucomicrobiota</taxon>
        <taxon>Opitutia</taxon>
        <taxon>Puniceicoccales</taxon>
        <taxon>Coraliomargaritaceae</taxon>
        <taxon>Coraliomargarita</taxon>
    </lineage>
</organism>
<keyword evidence="1" id="KW-0808">Transferase</keyword>
<protein>
    <submittedName>
        <fullName evidence="1">Sulfotransferase</fullName>
        <ecNumber evidence="1">2.8.2.-</ecNumber>
    </submittedName>
</protein>
<dbReference type="InterPro" id="IPR027417">
    <property type="entry name" value="P-loop_NTPase"/>
</dbReference>
<dbReference type="GO" id="GO:0016740">
    <property type="term" value="F:transferase activity"/>
    <property type="evidence" value="ECO:0007669"/>
    <property type="project" value="UniProtKB-KW"/>
</dbReference>
<dbReference type="SUPFAM" id="SSF52540">
    <property type="entry name" value="P-loop containing nucleoside triphosphate hydrolases"/>
    <property type="match status" value="1"/>
</dbReference>
<evidence type="ECO:0000313" key="1">
    <source>
        <dbReference type="EMBL" id="WPJ97723.1"/>
    </source>
</evidence>
<gene>
    <name evidence="1" type="ORF">SH580_08370</name>
</gene>
<accession>A0ABZ0RRC9</accession>
<dbReference type="EMBL" id="CP138858">
    <property type="protein sequence ID" value="WPJ97723.1"/>
    <property type="molecule type" value="Genomic_DNA"/>
</dbReference>
<keyword evidence="2" id="KW-1185">Reference proteome</keyword>
<proteinExistence type="predicted"/>